<dbReference type="SUPFAM" id="SSF103515">
    <property type="entry name" value="Autotransporter"/>
    <property type="match status" value="1"/>
</dbReference>
<dbReference type="Pfam" id="PF12951">
    <property type="entry name" value="PATR"/>
    <property type="match status" value="11"/>
</dbReference>
<dbReference type="NCBIfam" id="TIGR02601">
    <property type="entry name" value="autotrns_rpt"/>
    <property type="match status" value="9"/>
</dbReference>
<dbReference type="Gene3D" id="2.160.20.20">
    <property type="match status" value="2"/>
</dbReference>
<name>A0A1S1H7N5_9SPHN</name>
<evidence type="ECO:0000313" key="5">
    <source>
        <dbReference type="Proteomes" id="UP000179467"/>
    </source>
</evidence>
<feature type="signal peptide" evidence="2">
    <location>
        <begin position="1"/>
        <end position="42"/>
    </location>
</feature>
<sequence>MRDGVFSCTGSYLNIRNGYFRTALLCGAATSALLMAPPPATAQSADPIINSWVGGTSGDITVRENWQNGNNYPDAFDGRVVINTTPANSATWTIKEESWVENPAWPNWNSSNYWEVGSLEIGSGLGGNGTLTVRMDENSADEYYSEASISSPNALQVGINQGVGTLNLDLRPAGTAAEGIALHAGGWSGTAGLIVGDNFGTGTVNILGRGKKVESQSDYGNEAGSLRIYSAVNYVGRNDGTGTITIDDAGFATENHGDGAAAGLQVGTLRGTGTINVLNGGKLAASMGSSSTGGATIIGASGGTGTIEISGFNTDTNHASTGTFKNGMSVGVLAGGRGTFNVLAGGKALNYQDDYALCSTGTCADPDPIRLGVAGGTGDATVSGAGSIWNVAGGIREHDDDPPILESHGIGQLHVGVSGTGSLTIADGGTVRIGSGTIARVQPPDGGHNYFHLSDDFVSVGTLTLGVEAGGNGTLNIGAAAGSAATAPGTLQAGKVQFGAGTGTVALNHSDTTGNYAFETPLVGNGTLASYAGTTVLRVRTANPDAPAGTPNDNSGFTGTTEVHGGQLNLNYNLALGTSAVHAIGTGGALAYANGITVANAASIDSGATLNIISDGTATQSGAVSGAGTLAKSGTGRLNLTANSDAFTGDTHVAAGTLALTGAGSLAGSRVVADGIFDVSAVANRSIRSLAGSGTVALANQTLTLSNAADTYAGVFTGSGTLAVTAGSETLTGNSSAFTGSTTVNGGSLWVNGTLGSNATVISTVASGAQLGGMGRLGSSVTVSGTLTPGADANSVGTLAIGGNLNLTQSAILDFQFGTPNVPVGGLNDLINVDGNLVLDGTINVALSPNGTFGPGIYRIINYAGTLSDNGLVVGDLPRTPDVTVQTSIDKQVNLVFPFPNLDFWDGGGTAGDGQITGGSGTWQAGAGNTNWTDVSGTPVAHYLDGGFAIFGGTAGTVTIDNGPGAVTASGMQFAASGYVITGDTLTLVGPQATIRVGDGTSGSAATTATIASQVTGASQLVKDDGGTLILTGANSYAGGTRINAGALQIASDGNLGAAGTAVTFAEGGTLRTTSSFATARGLTMEGTGTLLTDPGTTLTLSGTIAGAGGVAKQGAGTLVLAGTNSYAGGTRFGAGLTQISADANLGAATGAMTFSGGTLQTTTSFTSNRTSTLETTGTIITDPDTTFTLGGAISGAGTLIKQGTGTLQLAGNSSYTGGTRLQAGTIAIANTVALGAGTSVLTFEGGTLQTLTSFGTGRNMVFQSNGLFLVDPNTVFTMSGVASGPGALVKQGAGTMALTGANTYGGGTRIEAGTLQVSSDANLGDAAGAITLAGGTLQNTASFTSARNLAVETSGTLLTDPGTVLTLSGVVSGAGALTTAGTGDLVLTGNSAGFAGTTNVAAGAMWVNGSLGGDITVASGARLGGEGRAGGNVTVADGGTLTPGAAAASVGTLGIGGNLSLASGAALDFQFGRADSPGGPENDLIEVNGDLVLDGRINVSVAPGGTFDPGLYRIIDYGGTLNDNGLDIGTAPSATGLSVQTSIPNQVNLIYAGDLVLNYWDGNGPHGDGTINGGTGTWQASGGNTNWTDANGTDIAPFADAAFAIFMGQGGTVTVDNGPGAVTTSGMQFAADGYVVTGGTLTLTGTQAVVRVGEGTTRATGFTAVIDAPITGSSELVKADGGTLILAGANSYTGGTRIRAGTLQVVNDGNLGAASGAITFEAGTLGTGGSFGSGRAVNLVGTGTVDTAGSTTLTLNGAVSGAGGLVKAGGGTLVLTGANSYAGGTRFTGGVTQVASDANLGAAAGGLTFSGGTLQTMGSFTASRAATFDTAGTIITDPGTSLTLGGGVSGAGAITKAGAGTLAFTGNGAVHGGGVNVTAGTLLVNSTLGGNAAANSTVASGAVLGGNGTLGGNLSVADGGTLRPGADAGSAGTLAVTGNLTLAGGSRLDYNLGQPGTVGGAFNDLINVAGNLTLDGTIDVTATGNFGPGIYRLINYQGMLTDNGLDLGTVPPADLTVQTSVANQVNLIYAAGPLSFDYWDGTGPKNNGVVDGGSGLWQTSRGNDNWTGSDGAVNAAYGDDSFAIFAGTGGTVTVDRSQGNVTAAGMQFAADGYMIDGAPLILVGPQSTIRVGDGTAAGAGFTATIAAELTGNTQLVKTDGGTLVLSGANTYTGGTLLQGGTVRISNASNLGASSGALSFDGGTLQTTASFTSVRAVNVLSAGTYLTDADTTLTVNGPISGAGTLTKAGAGTLLVATGGTFSGQTRVTAGTLDVIGDLGSSAMLVQNGGTLSGRGRVGATTVESGGIITPSGATGTLTVNGAYNQASGGIYRAALDPLSNTSDVIAVTGAATLASGAKLDVVKSQEGAYQVGTRYTVLTATGGLSGTFDVSGDTALSAFLGLADEYDANNAYLTVEQTRALNEAACGSRNQLAVAGGADSRPNNSPLKGALLMSPDDASACKAFGQLTGEIHASVRTGMLDDSRFLREAVGKRLATAGLGDDPNAVGKGLWLQVFGSWGHHSGDGTASRLKRDIKGVFLGADMDLGSSWRAGIVGGYSHAKYRVNDYVSGTKDKAYHVGAYAGGDYGQFQLQAGAAYSWHNLKANRSVTFDGFSDALSADYDGSTVQVFGEASYSLIYGGITLKPFLNAAYVHLHTDSFAERGGEAALRVNKDNMDTVFTTLGGRATYDIAVGDGDSVQLNGMLGWRHAFWDARPYSDASFLAGSTPFSIQGVPVARDAAAIEAGAHYNITPEFGIGATYSGQIGGDYSDHGGKIYVNWRF</sequence>
<organism evidence="4 5">
    <name type="scientific">Edaphosphingomonas haloaromaticamans</name>
    <dbReference type="NCBI Taxonomy" id="653954"/>
    <lineage>
        <taxon>Bacteria</taxon>
        <taxon>Pseudomonadati</taxon>
        <taxon>Pseudomonadota</taxon>
        <taxon>Alphaproteobacteria</taxon>
        <taxon>Sphingomonadales</taxon>
        <taxon>Rhizorhabdaceae</taxon>
        <taxon>Edaphosphingomonas</taxon>
    </lineage>
</organism>
<dbReference type="InterPro" id="IPR013425">
    <property type="entry name" value="Autotrns_rpt"/>
</dbReference>
<dbReference type="GO" id="GO:0008233">
    <property type="term" value="F:peptidase activity"/>
    <property type="evidence" value="ECO:0007669"/>
    <property type="project" value="UniProtKB-KW"/>
</dbReference>
<dbReference type="InterPro" id="IPR012332">
    <property type="entry name" value="Autotransporter_pectin_lyase_C"/>
</dbReference>
<gene>
    <name evidence="4" type="ORF">BHE75_00168</name>
</gene>
<dbReference type="InterPro" id="IPR036709">
    <property type="entry name" value="Autotransporte_beta_dom_sf"/>
</dbReference>
<comment type="caution">
    <text evidence="4">The sequence shown here is derived from an EMBL/GenBank/DDBJ whole genome shotgun (WGS) entry which is preliminary data.</text>
</comment>
<protein>
    <submittedName>
        <fullName evidence="4">Extracellular serine protease</fullName>
        <ecNumber evidence="4">3.4.21.-</ecNumber>
    </submittedName>
</protein>
<dbReference type="Proteomes" id="UP000179467">
    <property type="component" value="Unassembled WGS sequence"/>
</dbReference>
<keyword evidence="4" id="KW-0645">Protease</keyword>
<dbReference type="NCBIfam" id="TIGR01414">
    <property type="entry name" value="autotrans_barl"/>
    <property type="match status" value="1"/>
</dbReference>
<dbReference type="PANTHER" id="PTHR35037">
    <property type="entry name" value="C-TERMINAL REGION OF AIDA-LIKE PROTEIN"/>
    <property type="match status" value="1"/>
</dbReference>
<dbReference type="SMART" id="SM00869">
    <property type="entry name" value="Autotransporter"/>
    <property type="match status" value="1"/>
</dbReference>
<dbReference type="InterPro" id="IPR006315">
    <property type="entry name" value="OM_autotransptr_brl_dom"/>
</dbReference>
<proteinExistence type="predicted"/>
<dbReference type="InterPro" id="IPR011050">
    <property type="entry name" value="Pectin_lyase_fold/virulence"/>
</dbReference>
<dbReference type="GO" id="GO:0006508">
    <property type="term" value="P:proteolysis"/>
    <property type="evidence" value="ECO:0007669"/>
    <property type="project" value="UniProtKB-KW"/>
</dbReference>
<feature type="domain" description="Autotransporter" evidence="3">
    <location>
        <begin position="2503"/>
        <end position="2781"/>
    </location>
</feature>
<keyword evidence="4" id="KW-0378">Hydrolase</keyword>
<dbReference type="PANTHER" id="PTHR35037:SF3">
    <property type="entry name" value="C-TERMINAL REGION OF AIDA-LIKE PROTEIN"/>
    <property type="match status" value="1"/>
</dbReference>
<feature type="chain" id="PRO_5012142153" evidence="2">
    <location>
        <begin position="43"/>
        <end position="2781"/>
    </location>
</feature>
<reference evidence="4 5" key="1">
    <citation type="submission" date="2016-09" db="EMBL/GenBank/DDBJ databases">
        <title>Metabolic pathway, cell adaptation mechanisms and a novel monoxygenase revealed through proteogenomic-transcription analysis of a Sphingomonas haloaromaticamans strain degrading the fungicide ortho-phenylphenol.</title>
        <authorList>
            <person name="Perruchon C."/>
            <person name="Papadopoulou E.S."/>
            <person name="Rousidou C."/>
            <person name="Vasileiadis S."/>
            <person name="Tanou G."/>
            <person name="Amoutzias G."/>
            <person name="Molassiotis A."/>
            <person name="Karpouzas D.G."/>
        </authorList>
    </citation>
    <scope>NUCLEOTIDE SEQUENCE [LARGE SCALE GENOMIC DNA]</scope>
    <source>
        <strain evidence="4 5">P3</strain>
    </source>
</reference>
<dbReference type="SUPFAM" id="SSF51126">
    <property type="entry name" value="Pectin lyase-like"/>
    <property type="match status" value="5"/>
</dbReference>
<evidence type="ECO:0000313" key="4">
    <source>
        <dbReference type="EMBL" id="OHT18199.1"/>
    </source>
</evidence>
<accession>A0A1S1H7N5</accession>
<dbReference type="EMBL" id="MIPT01000001">
    <property type="protein sequence ID" value="OHT18199.1"/>
    <property type="molecule type" value="Genomic_DNA"/>
</dbReference>
<dbReference type="EC" id="3.4.21.-" evidence="4"/>
<dbReference type="InterPro" id="IPR051551">
    <property type="entry name" value="Autotransporter_adhesion"/>
</dbReference>
<evidence type="ECO:0000256" key="2">
    <source>
        <dbReference type="SAM" id="SignalP"/>
    </source>
</evidence>
<dbReference type="Gene3D" id="2.40.128.130">
    <property type="entry name" value="Autotransporter beta-domain"/>
    <property type="match status" value="1"/>
</dbReference>
<dbReference type="PROSITE" id="PS51208">
    <property type="entry name" value="AUTOTRANSPORTER"/>
    <property type="match status" value="1"/>
</dbReference>
<dbReference type="GO" id="GO:0019867">
    <property type="term" value="C:outer membrane"/>
    <property type="evidence" value="ECO:0007669"/>
    <property type="project" value="InterPro"/>
</dbReference>
<keyword evidence="5" id="KW-1185">Reference proteome</keyword>
<evidence type="ECO:0000259" key="3">
    <source>
        <dbReference type="PROSITE" id="PS51208"/>
    </source>
</evidence>
<keyword evidence="1 2" id="KW-0732">Signal</keyword>
<evidence type="ECO:0000256" key="1">
    <source>
        <dbReference type="ARBA" id="ARBA00022729"/>
    </source>
</evidence>
<dbReference type="InterPro" id="IPR005546">
    <property type="entry name" value="Autotransporte_beta"/>
</dbReference>